<reference evidence="2" key="1">
    <citation type="journal article" date="2020" name="G3 (Bethesda)">
        <title>High-Quality Assemblies for Three Invasive Social Wasps from the &lt;i&gt;Vespula&lt;/i&gt; Genus.</title>
        <authorList>
            <person name="Harrop T.W.R."/>
            <person name="Guhlin J."/>
            <person name="McLaughlin G.M."/>
            <person name="Permina E."/>
            <person name="Stockwell P."/>
            <person name="Gilligan J."/>
            <person name="Le Lec M.F."/>
            <person name="Gruber M.A.M."/>
            <person name="Quinn O."/>
            <person name="Lovegrove M."/>
            <person name="Duncan E.J."/>
            <person name="Remnant E.J."/>
            <person name="Van Eeckhoven J."/>
            <person name="Graham B."/>
            <person name="Knapp R.A."/>
            <person name="Langford K.W."/>
            <person name="Kronenberg Z."/>
            <person name="Press M.O."/>
            <person name="Eacker S.M."/>
            <person name="Wilson-Rankin E.E."/>
            <person name="Purcell J."/>
            <person name="Lester P.J."/>
            <person name="Dearden P.K."/>
        </authorList>
    </citation>
    <scope>NUCLEOTIDE SEQUENCE</scope>
    <source>
        <strain evidence="2">Volc-1</strain>
    </source>
</reference>
<organism evidence="2 3">
    <name type="scientific">Vespula pensylvanica</name>
    <name type="common">Western yellow jacket</name>
    <name type="synonym">Wasp</name>
    <dbReference type="NCBI Taxonomy" id="30213"/>
    <lineage>
        <taxon>Eukaryota</taxon>
        <taxon>Metazoa</taxon>
        <taxon>Ecdysozoa</taxon>
        <taxon>Arthropoda</taxon>
        <taxon>Hexapoda</taxon>
        <taxon>Insecta</taxon>
        <taxon>Pterygota</taxon>
        <taxon>Neoptera</taxon>
        <taxon>Endopterygota</taxon>
        <taxon>Hymenoptera</taxon>
        <taxon>Apocrita</taxon>
        <taxon>Aculeata</taxon>
        <taxon>Vespoidea</taxon>
        <taxon>Vespidae</taxon>
        <taxon>Vespinae</taxon>
        <taxon>Vespula</taxon>
    </lineage>
</organism>
<evidence type="ECO:0000313" key="2">
    <source>
        <dbReference type="EMBL" id="KAF7400174.1"/>
    </source>
</evidence>
<evidence type="ECO:0000313" key="3">
    <source>
        <dbReference type="Proteomes" id="UP000600918"/>
    </source>
</evidence>
<dbReference type="EMBL" id="JACSDY010000018">
    <property type="protein sequence ID" value="KAF7400174.1"/>
    <property type="molecule type" value="Genomic_DNA"/>
</dbReference>
<proteinExistence type="predicted"/>
<dbReference type="AlphaFoldDB" id="A0A834N9R8"/>
<evidence type="ECO:0000256" key="1">
    <source>
        <dbReference type="SAM" id="MobiDB-lite"/>
    </source>
</evidence>
<feature type="region of interest" description="Disordered" evidence="1">
    <location>
        <begin position="22"/>
        <end position="58"/>
    </location>
</feature>
<gene>
    <name evidence="2" type="ORF">H0235_015911</name>
</gene>
<protein>
    <submittedName>
        <fullName evidence="2">Uncharacterized protein</fullName>
    </submittedName>
</protein>
<name>A0A834N9R8_VESPE</name>
<feature type="compositionally biased region" description="Acidic residues" evidence="1">
    <location>
        <begin position="24"/>
        <end position="58"/>
    </location>
</feature>
<accession>A0A834N9R8</accession>
<dbReference type="Proteomes" id="UP000600918">
    <property type="component" value="Unassembled WGS sequence"/>
</dbReference>
<sequence length="124" mass="14472">MVDKFRRFRRCCTQHREKLRHEDDYNDDYNDDYEDDEDDEDEDEDEDDDDNDDDVDDDDVLVVLSCRAKLVGGSRLSISAGLSVTSTWQVDSRFSFTTRFSLSSHIRETRENTVEADLPNGVSY</sequence>
<comment type="caution">
    <text evidence="2">The sequence shown here is derived from an EMBL/GenBank/DDBJ whole genome shotgun (WGS) entry which is preliminary data.</text>
</comment>
<keyword evidence="3" id="KW-1185">Reference proteome</keyword>